<gene>
    <name evidence="1" type="ORF">TRIP_E190168</name>
</gene>
<accession>A0A652ZTZ2</accession>
<proteinExistence type="predicted"/>
<name>A0A652ZTZ2_9SPIR</name>
<dbReference type="EMBL" id="UPXP01000011">
    <property type="protein sequence ID" value="VBB39250.1"/>
    <property type="molecule type" value="Genomic_DNA"/>
</dbReference>
<evidence type="ECO:0000313" key="1">
    <source>
        <dbReference type="EMBL" id="VBB39250.1"/>
    </source>
</evidence>
<organism evidence="1">
    <name type="scientific">uncultured Spirochaetota bacterium</name>
    <dbReference type="NCBI Taxonomy" id="460511"/>
    <lineage>
        <taxon>Bacteria</taxon>
        <taxon>Pseudomonadati</taxon>
        <taxon>Spirochaetota</taxon>
        <taxon>environmental samples</taxon>
    </lineage>
</organism>
<protein>
    <submittedName>
        <fullName evidence="1">Uncharacterized protein</fullName>
    </submittedName>
</protein>
<sequence length="83" mass="9017">MAKDAWVSRGPCFFYLHTHSQENNPVALKAAFSSAVPQGSLIASESAVKLRDARHCRIPLASIPISFGELQKCFQPSRSLSSA</sequence>
<dbReference type="AlphaFoldDB" id="A0A652ZTZ2"/>
<reference evidence="1" key="1">
    <citation type="submission" date="2018-07" db="EMBL/GenBank/DDBJ databases">
        <authorList>
            <consortium name="Genoscope - CEA"/>
            <person name="William W."/>
        </authorList>
    </citation>
    <scope>NUCLEOTIDE SEQUENCE</scope>
    <source>
        <strain evidence="1">IK1</strain>
    </source>
</reference>